<dbReference type="Pfam" id="PF00126">
    <property type="entry name" value="HTH_1"/>
    <property type="match status" value="1"/>
</dbReference>
<gene>
    <name evidence="7" type="ORF">GB927_006970</name>
</gene>
<dbReference type="InterPro" id="IPR037424">
    <property type="entry name" value="NocR_PBP2"/>
</dbReference>
<dbReference type="CDD" id="cd08415">
    <property type="entry name" value="PBP2_LysR_opines_like"/>
    <property type="match status" value="1"/>
</dbReference>
<evidence type="ECO:0000256" key="3">
    <source>
        <dbReference type="ARBA" id="ARBA00023125"/>
    </source>
</evidence>
<dbReference type="Gene3D" id="1.10.10.10">
    <property type="entry name" value="Winged helix-like DNA-binding domain superfamily/Winged helix DNA-binding domain"/>
    <property type="match status" value="1"/>
</dbReference>
<evidence type="ECO:0000313" key="7">
    <source>
        <dbReference type="EMBL" id="MCQ4629773.1"/>
    </source>
</evidence>
<evidence type="ECO:0000256" key="5">
    <source>
        <dbReference type="ARBA" id="ARBA00023163"/>
    </source>
</evidence>
<sequence>MNIRLLEVLRTLLATGSTIATAKAMGLSQSGVSRMLQQLESDLAITLFARDKGRLIPTPEAVVLGRDAENVLLAVERMSGHAEDLRSGASGPEIVRIALPSSMWENFAPAMLIDYVRDFPGVRIETFFETTTLISKLVGDRVIDLGFLRMEGETGPGIVVDKVASGQSVCVLPKDHPLAELDEITIKHLKNVPLILIGKQRPNRMALDQAFKRAGVKQMVKIETHTNSSACSYVAHGLGITIISSFYANLYRHLNLVQRPFIPTATQEFGLARADGVPLSIAAQGLSDALKRQIQLSQRGE</sequence>
<keyword evidence="4" id="KW-0010">Activator</keyword>
<name>A0ABT1R3L3_9HYPH</name>
<dbReference type="PANTHER" id="PTHR30427">
    <property type="entry name" value="TRANSCRIPTIONAL ACTIVATOR PROTEIN LYSR"/>
    <property type="match status" value="1"/>
</dbReference>
<protein>
    <submittedName>
        <fullName evidence="7">LysR family transcriptional regulator</fullName>
    </submittedName>
</protein>
<evidence type="ECO:0000313" key="8">
    <source>
        <dbReference type="Proteomes" id="UP000996601"/>
    </source>
</evidence>
<keyword evidence="5" id="KW-0804">Transcription</keyword>
<dbReference type="InterPro" id="IPR000847">
    <property type="entry name" value="LysR_HTH_N"/>
</dbReference>
<dbReference type="SUPFAM" id="SSF53850">
    <property type="entry name" value="Periplasmic binding protein-like II"/>
    <property type="match status" value="1"/>
</dbReference>
<dbReference type="Gene3D" id="3.40.190.290">
    <property type="match status" value="1"/>
</dbReference>
<evidence type="ECO:0000256" key="2">
    <source>
        <dbReference type="ARBA" id="ARBA00023015"/>
    </source>
</evidence>
<dbReference type="EMBL" id="WHSB02000002">
    <property type="protein sequence ID" value="MCQ4629773.1"/>
    <property type="molecule type" value="Genomic_DNA"/>
</dbReference>
<dbReference type="InterPro" id="IPR036390">
    <property type="entry name" value="WH_DNA-bd_sf"/>
</dbReference>
<keyword evidence="8" id="KW-1185">Reference proteome</keyword>
<dbReference type="RefSeq" id="WP_256115945.1">
    <property type="nucleotide sequence ID" value="NZ_WHSB02000002.1"/>
</dbReference>
<dbReference type="PANTHER" id="PTHR30427:SF1">
    <property type="entry name" value="TRANSCRIPTIONAL ACTIVATOR PROTEIN LYSR"/>
    <property type="match status" value="1"/>
</dbReference>
<evidence type="ECO:0000256" key="4">
    <source>
        <dbReference type="ARBA" id="ARBA00023159"/>
    </source>
</evidence>
<evidence type="ECO:0000256" key="1">
    <source>
        <dbReference type="ARBA" id="ARBA00009437"/>
    </source>
</evidence>
<dbReference type="Proteomes" id="UP000996601">
    <property type="component" value="Unassembled WGS sequence"/>
</dbReference>
<dbReference type="SUPFAM" id="SSF46785">
    <property type="entry name" value="Winged helix' DNA-binding domain"/>
    <property type="match status" value="1"/>
</dbReference>
<comment type="caution">
    <text evidence="7">The sequence shown here is derived from an EMBL/GenBank/DDBJ whole genome shotgun (WGS) entry which is preliminary data.</text>
</comment>
<evidence type="ECO:0000259" key="6">
    <source>
        <dbReference type="PROSITE" id="PS50931"/>
    </source>
</evidence>
<dbReference type="InterPro" id="IPR036388">
    <property type="entry name" value="WH-like_DNA-bd_sf"/>
</dbReference>
<dbReference type="Pfam" id="PF03466">
    <property type="entry name" value="LysR_substrate"/>
    <property type="match status" value="1"/>
</dbReference>
<dbReference type="InterPro" id="IPR005119">
    <property type="entry name" value="LysR_subst-bd"/>
</dbReference>
<accession>A0ABT1R3L3</accession>
<dbReference type="PROSITE" id="PS50931">
    <property type="entry name" value="HTH_LYSR"/>
    <property type="match status" value="1"/>
</dbReference>
<keyword evidence="3" id="KW-0238">DNA-binding</keyword>
<proteinExistence type="inferred from homology"/>
<comment type="similarity">
    <text evidence="1">Belongs to the LysR transcriptional regulatory family.</text>
</comment>
<keyword evidence="2" id="KW-0805">Transcription regulation</keyword>
<reference evidence="7" key="1">
    <citation type="submission" date="2021-07" db="EMBL/GenBank/DDBJ databases">
        <title>Shinella sp. nov., a novel member of the genus Shinella from water.</title>
        <authorList>
            <person name="Deng Y."/>
        </authorList>
    </citation>
    <scope>NUCLEOTIDE SEQUENCE</scope>
    <source>
        <strain evidence="7">CPCC 100929</strain>
    </source>
</reference>
<feature type="domain" description="HTH lysR-type" evidence="6">
    <location>
        <begin position="1"/>
        <end position="58"/>
    </location>
</feature>
<organism evidence="7 8">
    <name type="scientific">Shinella lacus</name>
    <dbReference type="NCBI Taxonomy" id="2654216"/>
    <lineage>
        <taxon>Bacteria</taxon>
        <taxon>Pseudomonadati</taxon>
        <taxon>Pseudomonadota</taxon>
        <taxon>Alphaproteobacteria</taxon>
        <taxon>Hyphomicrobiales</taxon>
        <taxon>Rhizobiaceae</taxon>
        <taxon>Shinella</taxon>
    </lineage>
</organism>